<dbReference type="NCBIfam" id="TIGR01085">
    <property type="entry name" value="murE"/>
    <property type="match status" value="1"/>
</dbReference>
<dbReference type="Gene3D" id="3.90.190.20">
    <property type="entry name" value="Mur ligase, C-terminal domain"/>
    <property type="match status" value="1"/>
</dbReference>
<keyword evidence="4 7" id="KW-0573">Peptidoglycan synthesis</keyword>
<dbReference type="Gene3D" id="3.40.1390.10">
    <property type="entry name" value="MurE/MurF, N-terminal domain"/>
    <property type="match status" value="1"/>
</dbReference>
<gene>
    <name evidence="7" type="primary">murE</name>
    <name evidence="12" type="ORF">SAMN04489714_1165</name>
</gene>
<keyword evidence="7" id="KW-0067">ATP-binding</keyword>
<dbReference type="SUPFAM" id="SSF53244">
    <property type="entry name" value="MurD-like peptide ligases, peptide-binding domain"/>
    <property type="match status" value="1"/>
</dbReference>
<evidence type="ECO:0000259" key="9">
    <source>
        <dbReference type="Pfam" id="PF01225"/>
    </source>
</evidence>
<feature type="domain" description="Mur ligase N-terminal catalytic" evidence="9">
    <location>
        <begin position="41"/>
        <end position="109"/>
    </location>
</feature>
<evidence type="ECO:0000256" key="7">
    <source>
        <dbReference type="HAMAP-Rule" id="MF_00208"/>
    </source>
</evidence>
<comment type="similarity">
    <text evidence="1 7">Belongs to the MurCDEF family. MurE subfamily.</text>
</comment>
<keyword evidence="7" id="KW-0963">Cytoplasm</keyword>
<dbReference type="Pfam" id="PF01225">
    <property type="entry name" value="Mur_ligase"/>
    <property type="match status" value="1"/>
</dbReference>
<keyword evidence="3 7" id="KW-0133">Cell shape</keyword>
<dbReference type="InterPro" id="IPR036615">
    <property type="entry name" value="Mur_ligase_C_dom_sf"/>
</dbReference>
<evidence type="ECO:0000256" key="2">
    <source>
        <dbReference type="ARBA" id="ARBA00022618"/>
    </source>
</evidence>
<dbReference type="Gene3D" id="3.40.1190.10">
    <property type="entry name" value="Mur-like, catalytic domain"/>
    <property type="match status" value="1"/>
</dbReference>
<dbReference type="SUPFAM" id="SSF53623">
    <property type="entry name" value="MurD-like peptide ligases, catalytic domain"/>
    <property type="match status" value="1"/>
</dbReference>
<organism evidence="12 13">
    <name type="scientific">Schaalia radingae</name>
    <dbReference type="NCBI Taxonomy" id="131110"/>
    <lineage>
        <taxon>Bacteria</taxon>
        <taxon>Bacillati</taxon>
        <taxon>Actinomycetota</taxon>
        <taxon>Actinomycetes</taxon>
        <taxon>Actinomycetales</taxon>
        <taxon>Actinomycetaceae</taxon>
        <taxon>Schaalia</taxon>
    </lineage>
</organism>
<keyword evidence="7" id="KW-0547">Nucleotide-binding</keyword>
<dbReference type="InterPro" id="IPR036565">
    <property type="entry name" value="Mur-like_cat_sf"/>
</dbReference>
<evidence type="ECO:0000256" key="4">
    <source>
        <dbReference type="ARBA" id="ARBA00022984"/>
    </source>
</evidence>
<evidence type="ECO:0000256" key="8">
    <source>
        <dbReference type="RuleBase" id="RU004135"/>
    </source>
</evidence>
<dbReference type="InterPro" id="IPR005761">
    <property type="entry name" value="UDP-N-AcMur-Glu-dNH2Pim_ligase"/>
</dbReference>
<evidence type="ECO:0000259" key="11">
    <source>
        <dbReference type="Pfam" id="PF08245"/>
    </source>
</evidence>
<comment type="subcellular location">
    <subcellularLocation>
        <location evidence="7 8">Cytoplasm</location>
    </subcellularLocation>
</comment>
<comment type="cofactor">
    <cofactor evidence="7">
        <name>Mg(2+)</name>
        <dbReference type="ChEBI" id="CHEBI:18420"/>
    </cofactor>
</comment>
<dbReference type="PANTHER" id="PTHR23135:SF4">
    <property type="entry name" value="UDP-N-ACETYLMURAMOYL-L-ALANYL-D-GLUTAMATE--2,6-DIAMINOPIMELATE LIGASE MURE HOMOLOG, CHLOROPLASTIC"/>
    <property type="match status" value="1"/>
</dbReference>
<dbReference type="SUPFAM" id="SSF63418">
    <property type="entry name" value="MurE/MurF N-terminal domain"/>
    <property type="match status" value="1"/>
</dbReference>
<name>A0ABY0V7T9_9ACTO</name>
<reference evidence="12 13" key="1">
    <citation type="submission" date="2016-10" db="EMBL/GenBank/DDBJ databases">
        <authorList>
            <person name="Varghese N."/>
            <person name="Submissions S."/>
        </authorList>
    </citation>
    <scope>NUCLEOTIDE SEQUENCE [LARGE SCALE GENOMIC DNA]</scope>
    <source>
        <strain evidence="12 13">DSM 9169</strain>
    </source>
</reference>
<dbReference type="Pfam" id="PF02875">
    <property type="entry name" value="Mur_ligase_C"/>
    <property type="match status" value="1"/>
</dbReference>
<evidence type="ECO:0000313" key="13">
    <source>
        <dbReference type="Proteomes" id="UP000198976"/>
    </source>
</evidence>
<dbReference type="EC" id="6.3.2.-" evidence="7"/>
<feature type="domain" description="Mur ligase central" evidence="11">
    <location>
        <begin position="131"/>
        <end position="335"/>
    </location>
</feature>
<dbReference type="HAMAP" id="MF_00208">
    <property type="entry name" value="MurE"/>
    <property type="match status" value="1"/>
</dbReference>
<evidence type="ECO:0000313" key="12">
    <source>
        <dbReference type="EMBL" id="SDT95056.1"/>
    </source>
</evidence>
<dbReference type="GO" id="GO:0016874">
    <property type="term" value="F:ligase activity"/>
    <property type="evidence" value="ECO:0007669"/>
    <property type="project" value="UniProtKB-KW"/>
</dbReference>
<keyword evidence="7" id="KW-0460">Magnesium</keyword>
<keyword evidence="7 12" id="KW-0436">Ligase</keyword>
<feature type="binding site" evidence="7">
    <location>
        <position position="202"/>
    </location>
    <ligand>
        <name>UDP-N-acetyl-alpha-D-muramoyl-L-alanyl-D-glutamate</name>
        <dbReference type="ChEBI" id="CHEBI:83900"/>
    </ligand>
</feature>
<dbReference type="InterPro" id="IPR035911">
    <property type="entry name" value="MurE/MurF_N"/>
</dbReference>
<feature type="binding site" evidence="7">
    <location>
        <begin position="175"/>
        <end position="176"/>
    </location>
    <ligand>
        <name>UDP-N-acetyl-alpha-D-muramoyl-L-alanyl-D-glutamate</name>
        <dbReference type="ChEBI" id="CHEBI:83900"/>
    </ligand>
</feature>
<feature type="domain" description="Mur ligase C-terminal" evidence="10">
    <location>
        <begin position="357"/>
        <end position="490"/>
    </location>
</feature>
<comment type="pathway">
    <text evidence="7 8">Cell wall biogenesis; peptidoglycan biosynthesis.</text>
</comment>
<evidence type="ECO:0000259" key="10">
    <source>
        <dbReference type="Pfam" id="PF02875"/>
    </source>
</evidence>
<feature type="binding site" evidence="7">
    <location>
        <position position="48"/>
    </location>
    <ligand>
        <name>UDP-N-acetyl-alpha-D-muramoyl-L-alanyl-D-glutamate</name>
        <dbReference type="ChEBI" id="CHEBI:83900"/>
    </ligand>
</feature>
<keyword evidence="2 7" id="KW-0132">Cell division</keyword>
<dbReference type="Pfam" id="PF08245">
    <property type="entry name" value="Mur_ligase_M"/>
    <property type="match status" value="1"/>
</dbReference>
<dbReference type="EMBL" id="LT629792">
    <property type="protein sequence ID" value="SDT95056.1"/>
    <property type="molecule type" value="Genomic_DNA"/>
</dbReference>
<dbReference type="PANTHER" id="PTHR23135">
    <property type="entry name" value="MUR LIGASE FAMILY MEMBER"/>
    <property type="match status" value="1"/>
</dbReference>
<sequence length="523" mass="56494">MCAMTTINELRPRTSAITFRELVRDLDVHQWVNEDKATCAVTGVTVSSSDIDAGWVFVAIPGYSHHGAEFAAGALEAGAAGVITDEKGARILRDSGASVPIAVVDDPRQAAAFVSARVVGNPDQSLTTAAVTGTNGKTTTTYLVSAALGAIHDVPALCGTVETRIGDMTILATRTTNEAPVLHRFLACAQQQGADNAVIEVSSHALSLNRVDGIVFDVAIFTNLQHDHLDFYHDMEHYFQAKASLFTPEHARRGIVCVDDEWGQRLAREATIPITTVAALSSQQADWHVSDIHPDPQTAQTVFSLTDPAGHTHQVHSPVLGEVNVQNCAVAIAAATAVGADPDQAVTALERAPQVPGRMEKINPDCDDQPLVIVDYAHTPEALEWILKDARELAGGRVVLVFGTDGDRDASKRIPLAEVAARHADVLWVTDENPRTEDAAAIRAELMEGIRNVRPDLTNVTEVTTCRRDAVRCAIQDASANDIVLITGKGAEWYQEIDHVYHRYNDVPVAREVLEYSEPRKRG</sequence>
<keyword evidence="13" id="KW-1185">Reference proteome</keyword>
<feature type="binding site" evidence="7">
    <location>
        <begin position="133"/>
        <end position="139"/>
    </location>
    <ligand>
        <name>ATP</name>
        <dbReference type="ChEBI" id="CHEBI:30616"/>
    </ligand>
</feature>
<comment type="PTM">
    <text evidence="7">Carboxylation is probably crucial for Mg(2+) binding and, consequently, for the gamma-phosphate positioning of ATP.</text>
</comment>
<evidence type="ECO:0000256" key="1">
    <source>
        <dbReference type="ARBA" id="ARBA00005898"/>
    </source>
</evidence>
<dbReference type="InterPro" id="IPR004101">
    <property type="entry name" value="Mur_ligase_C"/>
</dbReference>
<dbReference type="Proteomes" id="UP000198976">
    <property type="component" value="Chromosome I"/>
</dbReference>
<comment type="function">
    <text evidence="7">Catalyzes the addition of an amino acid to the nucleotide precursor UDP-N-acetylmuramoyl-L-alanyl-D-glutamate (UMAG) in the biosynthesis of bacterial cell-wall peptidoglycan.</text>
</comment>
<feature type="modified residue" description="N6-carboxylysine" evidence="7">
    <location>
        <position position="242"/>
    </location>
</feature>
<protein>
    <recommendedName>
        <fullName evidence="7">UDP-N-acetylmuramyl-tripeptide synthetase</fullName>
        <ecNumber evidence="7">6.3.2.-</ecNumber>
    </recommendedName>
    <alternativeName>
        <fullName evidence="7">UDP-MurNAc-tripeptide synthetase</fullName>
    </alternativeName>
</protein>
<evidence type="ECO:0000256" key="6">
    <source>
        <dbReference type="ARBA" id="ARBA00023316"/>
    </source>
</evidence>
<evidence type="ECO:0000256" key="3">
    <source>
        <dbReference type="ARBA" id="ARBA00022960"/>
    </source>
</evidence>
<comment type="caution">
    <text evidence="7">Lacks conserved residue(s) required for the propagation of feature annotation.</text>
</comment>
<evidence type="ECO:0000256" key="5">
    <source>
        <dbReference type="ARBA" id="ARBA00023306"/>
    </source>
</evidence>
<proteinExistence type="inferred from homology"/>
<feature type="binding site" evidence="7">
    <location>
        <position position="210"/>
    </location>
    <ligand>
        <name>UDP-N-acetyl-alpha-D-muramoyl-L-alanyl-D-glutamate</name>
        <dbReference type="ChEBI" id="CHEBI:83900"/>
    </ligand>
</feature>
<dbReference type="InterPro" id="IPR013221">
    <property type="entry name" value="Mur_ligase_cen"/>
</dbReference>
<accession>A0ABY0V7T9</accession>
<keyword evidence="6 7" id="KW-0961">Cell wall biogenesis/degradation</keyword>
<dbReference type="NCBIfam" id="NF001126">
    <property type="entry name" value="PRK00139.1-4"/>
    <property type="match status" value="1"/>
</dbReference>
<keyword evidence="5 7" id="KW-0131">Cell cycle</keyword>
<dbReference type="InterPro" id="IPR000713">
    <property type="entry name" value="Mur_ligase_N"/>
</dbReference>